<organism evidence="2 3">
    <name type="scientific">Saccharopolyspora griseoalba</name>
    <dbReference type="NCBI Taxonomy" id="1431848"/>
    <lineage>
        <taxon>Bacteria</taxon>
        <taxon>Bacillati</taxon>
        <taxon>Actinomycetota</taxon>
        <taxon>Actinomycetes</taxon>
        <taxon>Pseudonocardiales</taxon>
        <taxon>Pseudonocardiaceae</taxon>
        <taxon>Saccharopolyspora</taxon>
    </lineage>
</organism>
<feature type="compositionally biased region" description="Pro residues" evidence="1">
    <location>
        <begin position="38"/>
        <end position="49"/>
    </location>
</feature>
<comment type="caution">
    <text evidence="2">The sequence shown here is derived from an EMBL/GenBank/DDBJ whole genome shotgun (WGS) entry which is preliminary data.</text>
</comment>
<evidence type="ECO:0000313" key="2">
    <source>
        <dbReference type="EMBL" id="MFC7341439.1"/>
    </source>
</evidence>
<name>A0ABW2LHZ9_9PSEU</name>
<dbReference type="Pfam" id="PF12079">
    <property type="entry name" value="DUF3558"/>
    <property type="match status" value="1"/>
</dbReference>
<sequence length="231" mass="24182">MHSSRPPGTWRLSALLGLGALTLTGCGVWQSAPAADTAPPPPPPEPPPASSTADPLPTRPFELSLQDTDPCELLSEEQRSQLGFDREPIPDSEAGFGNAATCSYRNTTAKVGARLALITTEGMSVWTDDTAQVDATPISVDGFPGLVIKTPGLDLTCNVAVDTAEGQHLDVLYRDDGGQPPPPVDELCEGAERVAEEAVRTLKTPPTSAPPGTRPSEAAPQERAPDSDPTQ</sequence>
<keyword evidence="3" id="KW-1185">Reference proteome</keyword>
<feature type="region of interest" description="Disordered" evidence="1">
    <location>
        <begin position="31"/>
        <end position="69"/>
    </location>
</feature>
<proteinExistence type="predicted"/>
<accession>A0ABW2LHZ9</accession>
<feature type="region of interest" description="Disordered" evidence="1">
    <location>
        <begin position="197"/>
        <end position="231"/>
    </location>
</feature>
<gene>
    <name evidence="2" type="ORF">ACFQRI_08430</name>
</gene>
<evidence type="ECO:0000313" key="3">
    <source>
        <dbReference type="Proteomes" id="UP001596504"/>
    </source>
</evidence>
<reference evidence="3" key="1">
    <citation type="journal article" date="2019" name="Int. J. Syst. Evol. Microbiol.">
        <title>The Global Catalogue of Microorganisms (GCM) 10K type strain sequencing project: providing services to taxonomists for standard genome sequencing and annotation.</title>
        <authorList>
            <consortium name="The Broad Institute Genomics Platform"/>
            <consortium name="The Broad Institute Genome Sequencing Center for Infectious Disease"/>
            <person name="Wu L."/>
            <person name="Ma J."/>
        </authorList>
    </citation>
    <scope>NUCLEOTIDE SEQUENCE [LARGE SCALE GENOMIC DNA]</scope>
    <source>
        <strain evidence="3">WLHS5</strain>
    </source>
</reference>
<dbReference type="EMBL" id="JBHTCJ010000003">
    <property type="protein sequence ID" value="MFC7341439.1"/>
    <property type="molecule type" value="Genomic_DNA"/>
</dbReference>
<protein>
    <submittedName>
        <fullName evidence="2">DUF3558 domain-containing protein</fullName>
    </submittedName>
</protein>
<dbReference type="PROSITE" id="PS51257">
    <property type="entry name" value="PROKAR_LIPOPROTEIN"/>
    <property type="match status" value="1"/>
</dbReference>
<evidence type="ECO:0000256" key="1">
    <source>
        <dbReference type="SAM" id="MobiDB-lite"/>
    </source>
</evidence>
<dbReference type="Proteomes" id="UP001596504">
    <property type="component" value="Unassembled WGS sequence"/>
</dbReference>
<dbReference type="RefSeq" id="WP_380666287.1">
    <property type="nucleotide sequence ID" value="NZ_JBHTCJ010000003.1"/>
</dbReference>
<dbReference type="InterPro" id="IPR024520">
    <property type="entry name" value="DUF3558"/>
</dbReference>